<dbReference type="InterPro" id="IPR003961">
    <property type="entry name" value="FN3_dom"/>
</dbReference>
<accession>A0A4Q9DSZ7</accession>
<feature type="signal peptide" evidence="1">
    <location>
        <begin position="1"/>
        <end position="24"/>
    </location>
</feature>
<name>A0A4Q9DSZ7_9BACL</name>
<comment type="caution">
    <text evidence="3">The sequence shown here is derived from an EMBL/GenBank/DDBJ whole genome shotgun (WGS) entry which is preliminary data.</text>
</comment>
<dbReference type="PROSITE" id="PS50853">
    <property type="entry name" value="FN3"/>
    <property type="match status" value="1"/>
</dbReference>
<protein>
    <recommendedName>
        <fullName evidence="2">Fibronectin type-III domain-containing protein</fullName>
    </recommendedName>
</protein>
<feature type="chain" id="PRO_5020827298" description="Fibronectin type-III domain-containing protein" evidence="1">
    <location>
        <begin position="25"/>
        <end position="323"/>
    </location>
</feature>
<dbReference type="InterPro" id="IPR036116">
    <property type="entry name" value="FN3_sf"/>
</dbReference>
<dbReference type="GO" id="GO:0030246">
    <property type="term" value="F:carbohydrate binding"/>
    <property type="evidence" value="ECO:0007669"/>
    <property type="project" value="InterPro"/>
</dbReference>
<dbReference type="CDD" id="cd00063">
    <property type="entry name" value="FN3"/>
    <property type="match status" value="1"/>
</dbReference>
<dbReference type="Pfam" id="PF00963">
    <property type="entry name" value="Cohesin"/>
    <property type="match status" value="1"/>
</dbReference>
<dbReference type="AlphaFoldDB" id="A0A4Q9DSZ7"/>
<dbReference type="EMBL" id="SIRE01000007">
    <property type="protein sequence ID" value="TBL79366.1"/>
    <property type="molecule type" value="Genomic_DNA"/>
</dbReference>
<dbReference type="InterPro" id="IPR008965">
    <property type="entry name" value="CBM2/CBM3_carb-bd_dom_sf"/>
</dbReference>
<evidence type="ECO:0000313" key="4">
    <source>
        <dbReference type="Proteomes" id="UP000293142"/>
    </source>
</evidence>
<dbReference type="InterPro" id="IPR002102">
    <property type="entry name" value="Cohesin_dom"/>
</dbReference>
<gene>
    <name evidence="3" type="ORF">EYB31_10640</name>
</gene>
<evidence type="ECO:0000313" key="3">
    <source>
        <dbReference type="EMBL" id="TBL79366.1"/>
    </source>
</evidence>
<dbReference type="CDD" id="cd08547">
    <property type="entry name" value="Type_II_cohesin"/>
    <property type="match status" value="1"/>
</dbReference>
<organism evidence="3 4">
    <name type="scientific">Paenibacillus thalictri</name>
    <dbReference type="NCBI Taxonomy" id="2527873"/>
    <lineage>
        <taxon>Bacteria</taxon>
        <taxon>Bacillati</taxon>
        <taxon>Bacillota</taxon>
        <taxon>Bacilli</taxon>
        <taxon>Bacillales</taxon>
        <taxon>Paenibacillaceae</taxon>
        <taxon>Paenibacillus</taxon>
    </lineage>
</organism>
<dbReference type="SUPFAM" id="SSF49265">
    <property type="entry name" value="Fibronectin type III"/>
    <property type="match status" value="1"/>
</dbReference>
<evidence type="ECO:0000256" key="1">
    <source>
        <dbReference type="SAM" id="SignalP"/>
    </source>
</evidence>
<proteinExistence type="predicted"/>
<dbReference type="GO" id="GO:0000272">
    <property type="term" value="P:polysaccharide catabolic process"/>
    <property type="evidence" value="ECO:0007669"/>
    <property type="project" value="InterPro"/>
</dbReference>
<keyword evidence="1" id="KW-0732">Signal</keyword>
<dbReference type="InterPro" id="IPR013783">
    <property type="entry name" value="Ig-like_fold"/>
</dbReference>
<dbReference type="Gene3D" id="2.60.40.10">
    <property type="entry name" value="Immunoglobulins"/>
    <property type="match status" value="1"/>
</dbReference>
<dbReference type="SMART" id="SM00060">
    <property type="entry name" value="FN3"/>
    <property type="match status" value="1"/>
</dbReference>
<dbReference type="SUPFAM" id="SSF49384">
    <property type="entry name" value="Carbohydrate-binding domain"/>
    <property type="match status" value="1"/>
</dbReference>
<keyword evidence="4" id="KW-1185">Reference proteome</keyword>
<evidence type="ECO:0000259" key="2">
    <source>
        <dbReference type="PROSITE" id="PS50853"/>
    </source>
</evidence>
<dbReference type="RefSeq" id="WP_131013311.1">
    <property type="nucleotide sequence ID" value="NZ_SIRE01000007.1"/>
</dbReference>
<feature type="domain" description="Fibronectin type-III" evidence="2">
    <location>
        <begin position="36"/>
        <end position="125"/>
    </location>
</feature>
<dbReference type="Proteomes" id="UP000293142">
    <property type="component" value="Unassembled WGS sequence"/>
</dbReference>
<reference evidence="3 4" key="1">
    <citation type="submission" date="2019-02" db="EMBL/GenBank/DDBJ databases">
        <title>Paenibacillus sp. nov., isolated from surface-sterilized tissue of Thalictrum simplex L.</title>
        <authorList>
            <person name="Tuo L."/>
        </authorList>
    </citation>
    <scope>NUCLEOTIDE SEQUENCE [LARGE SCALE GENOMIC DNA]</scope>
    <source>
        <strain evidence="3 4">N2SHLJ1</strain>
    </source>
</reference>
<dbReference type="Gene3D" id="2.60.40.680">
    <property type="match status" value="1"/>
</dbReference>
<sequence>MKSSPLFIVIVLLCSLVFPQAMFAAEAAEPLLQLSAPSSPVASSVYGSTYANITWTPVLGSMGYNVKRSILSGGPYSVIAPSVTGVTYTDTSLLTGTTYYYVVSALNGSGESLNSNEVAVYIPPNQPVLDIRIAEEKIAIGTEFTANVVLANVSGIYAEDVTVGYDKSLFDFIGFEEVPGYTIYNASLSQNGTIRFIAASQGQAYGITGEATLLKLKLRAKAAGTGKVDALKCRIADTAKEFDLLGRSCNEDTVIVQNALDVNRSGEYTLLDLAIDAYYYGQFSWNTPAIYNTNQAGNDYIGSEDLLFIVQEMLKNANYAPNS</sequence>
<dbReference type="OrthoDB" id="1738626at2"/>